<evidence type="ECO:0000313" key="1">
    <source>
        <dbReference type="EMBL" id="ADO84624.1"/>
    </source>
</evidence>
<organism evidence="1 2">
    <name type="scientific">Ilyobacter polytropus (strain ATCC 51220 / DSM 2926 / LMG 16218 / CuHBu1)</name>
    <dbReference type="NCBI Taxonomy" id="572544"/>
    <lineage>
        <taxon>Bacteria</taxon>
        <taxon>Fusobacteriati</taxon>
        <taxon>Fusobacteriota</taxon>
        <taxon>Fusobacteriia</taxon>
        <taxon>Fusobacteriales</taxon>
        <taxon>Fusobacteriaceae</taxon>
        <taxon>Ilyobacter</taxon>
    </lineage>
</organism>
<reference evidence="1 2" key="1">
    <citation type="journal article" date="2010" name="Stand. Genomic Sci.">
        <title>Complete genome sequence of Ilyobacter polytropus type strain (CuHbu1).</title>
        <authorList>
            <person name="Sikorski J."/>
            <person name="Chertkov O."/>
            <person name="Lapidus A."/>
            <person name="Nolan M."/>
            <person name="Lucas S."/>
            <person name="Del Rio T.G."/>
            <person name="Tice H."/>
            <person name="Cheng J.F."/>
            <person name="Tapia R."/>
            <person name="Han C."/>
            <person name="Goodwin L."/>
            <person name="Pitluck S."/>
            <person name="Liolios K."/>
            <person name="Ivanova N."/>
            <person name="Mavromatis K."/>
            <person name="Mikhailova N."/>
            <person name="Pati A."/>
            <person name="Chen A."/>
            <person name="Palaniappan K."/>
            <person name="Land M."/>
            <person name="Hauser L."/>
            <person name="Chang Y.J."/>
            <person name="Jeffries C.D."/>
            <person name="Brambilla E."/>
            <person name="Yasawong M."/>
            <person name="Rohde M."/>
            <person name="Pukall R."/>
            <person name="Spring S."/>
            <person name="Goker M."/>
            <person name="Woyke T."/>
            <person name="Bristow J."/>
            <person name="Eisen J.A."/>
            <person name="Markowitz V."/>
            <person name="Hugenholtz P."/>
            <person name="Kyrpides N.C."/>
            <person name="Klenk H.P."/>
        </authorList>
    </citation>
    <scope>NUCLEOTIDE SEQUENCE [LARGE SCALE GENOMIC DNA]</scope>
    <source>
        <strain evidence="2">ATCC 51220 / DSM 2926 / LMG 16218 / CuHBu1</strain>
        <plasmid evidence="2">pILYOP02</plasmid>
    </source>
</reference>
<accession>E3HE12</accession>
<name>E3HE12_ILYPC</name>
<dbReference type="InterPro" id="IPR009444">
    <property type="entry name" value="Conjugal_tfr_TraD_a-type"/>
</dbReference>
<keyword evidence="2" id="KW-1185">Reference proteome</keyword>
<protein>
    <recommendedName>
        <fullName evidence="3">Conjugal transfer protein TraD</fullName>
    </recommendedName>
</protein>
<dbReference type="Proteomes" id="UP000006875">
    <property type="component" value="Plasmid pILYOP02"/>
</dbReference>
<dbReference type="AlphaFoldDB" id="E3HE12"/>
<proteinExistence type="predicted"/>
<dbReference type="OrthoDB" id="6688220at2"/>
<dbReference type="EMBL" id="CP002283">
    <property type="protein sequence ID" value="ADO84624.1"/>
    <property type="molecule type" value="Genomic_DNA"/>
</dbReference>
<evidence type="ECO:0000313" key="2">
    <source>
        <dbReference type="Proteomes" id="UP000006875"/>
    </source>
</evidence>
<keyword evidence="1" id="KW-0614">Plasmid</keyword>
<sequence length="180" mass="21306">MNLENLYSKKRKLYIADKKARLKLASFERKSQFILRKERAKRLLMLGILVEKAEIDNQPIETILGYILEYKNLSPKQEKSFLVEGKKLFLKKSRAEKTREIEFSYMTYLEKKKRAHKLIGIGALFEIADLDKKDKGALVGYLIQFKKRDLHEKKGYNEAGTRILIKRKNNYKQGDKYEKK</sequence>
<dbReference type="Pfam" id="PF06412">
    <property type="entry name" value="TraD"/>
    <property type="match status" value="2"/>
</dbReference>
<dbReference type="KEGG" id="ipo:Ilyop_2877"/>
<dbReference type="HOGENOM" id="CLU_1545396_0_0_0"/>
<evidence type="ECO:0008006" key="3">
    <source>
        <dbReference type="Google" id="ProtNLM"/>
    </source>
</evidence>
<gene>
    <name evidence="1" type="ordered locus">Ilyop_2877</name>
</gene>
<geneLocation type="plasmid" evidence="1 2">
    <name>pILYOP02</name>
</geneLocation>
<dbReference type="RefSeq" id="WP_013389276.1">
    <property type="nucleotide sequence ID" value="NC_014634.1"/>
</dbReference>